<evidence type="ECO:0000313" key="7">
    <source>
        <dbReference type="EMBL" id="GAA2402503.1"/>
    </source>
</evidence>
<proteinExistence type="inferred from homology"/>
<dbReference type="RefSeq" id="WP_344586953.1">
    <property type="nucleotide sequence ID" value="NZ_BAAARW010000002.1"/>
</dbReference>
<name>A0ABN3IG43_9ACTN</name>
<keyword evidence="2" id="KW-0813">Transport</keyword>
<dbReference type="InterPro" id="IPR003593">
    <property type="entry name" value="AAA+_ATPase"/>
</dbReference>
<dbReference type="PANTHER" id="PTHR43820">
    <property type="entry name" value="HIGH-AFFINITY BRANCHED-CHAIN AMINO ACID TRANSPORT ATP-BINDING PROTEIN LIVF"/>
    <property type="match status" value="1"/>
</dbReference>
<dbReference type="Proteomes" id="UP001501231">
    <property type="component" value="Unassembled WGS sequence"/>
</dbReference>
<protein>
    <submittedName>
        <fullName evidence="7">ABC transporter ATP-binding protein</fullName>
    </submittedName>
</protein>
<dbReference type="SUPFAM" id="SSF52540">
    <property type="entry name" value="P-loop containing nucleoside triphosphate hydrolases"/>
    <property type="match status" value="1"/>
</dbReference>
<dbReference type="Gene3D" id="3.40.50.300">
    <property type="entry name" value="P-loop containing nucleotide triphosphate hydrolases"/>
    <property type="match status" value="1"/>
</dbReference>
<dbReference type="SMART" id="SM00382">
    <property type="entry name" value="AAA"/>
    <property type="match status" value="1"/>
</dbReference>
<dbReference type="InterPro" id="IPR027417">
    <property type="entry name" value="P-loop_NTPase"/>
</dbReference>
<keyword evidence="4 7" id="KW-0067">ATP-binding</keyword>
<sequence length="234" mass="24938">MLTLSDVRSGYGSTTVLHGVTLEVAAGETTVLLGRNGVGKSTLLRTIIGRLPLTRGSISLGDRELGGLPPHERARAGLAYVPQGRDIFPGLSVLENLRVAVAGTRRREWPARLERTLEEFPQLKPKVNAGGRSLSGGQQQILAIARALITDPRALLLDEPSEGIQPSIVVDIAGMLVAAARERGIAVLVAEQNLDFVGRVCASVNVIDKGTLVDRVAVGDLMTNEDLQHEYLGV</sequence>
<feature type="domain" description="ABC transporter" evidence="6">
    <location>
        <begin position="2"/>
        <end position="234"/>
    </location>
</feature>
<evidence type="ECO:0000256" key="5">
    <source>
        <dbReference type="ARBA" id="ARBA00022970"/>
    </source>
</evidence>
<dbReference type="InterPro" id="IPR052156">
    <property type="entry name" value="BCAA_Transport_ATP-bd_LivF"/>
</dbReference>
<evidence type="ECO:0000256" key="1">
    <source>
        <dbReference type="ARBA" id="ARBA00005417"/>
    </source>
</evidence>
<dbReference type="Pfam" id="PF00005">
    <property type="entry name" value="ABC_tran"/>
    <property type="match status" value="1"/>
</dbReference>
<dbReference type="PROSITE" id="PS50893">
    <property type="entry name" value="ABC_TRANSPORTER_2"/>
    <property type="match status" value="1"/>
</dbReference>
<organism evidence="7 8">
    <name type="scientific">Actinomadura vinacea</name>
    <dbReference type="NCBI Taxonomy" id="115336"/>
    <lineage>
        <taxon>Bacteria</taxon>
        <taxon>Bacillati</taxon>
        <taxon>Actinomycetota</taxon>
        <taxon>Actinomycetes</taxon>
        <taxon>Streptosporangiales</taxon>
        <taxon>Thermomonosporaceae</taxon>
        <taxon>Actinomadura</taxon>
    </lineage>
</organism>
<evidence type="ECO:0000313" key="8">
    <source>
        <dbReference type="Proteomes" id="UP001501231"/>
    </source>
</evidence>
<dbReference type="PANTHER" id="PTHR43820:SF5">
    <property type="entry name" value="HIGH-AFFINITY BRANCHED-CHAIN AMINO ACID TRANSPORT ATP-BINDING PROTEIN"/>
    <property type="match status" value="1"/>
</dbReference>
<reference evidence="7 8" key="1">
    <citation type="journal article" date="2019" name="Int. J. Syst. Evol. Microbiol.">
        <title>The Global Catalogue of Microorganisms (GCM) 10K type strain sequencing project: providing services to taxonomists for standard genome sequencing and annotation.</title>
        <authorList>
            <consortium name="The Broad Institute Genomics Platform"/>
            <consortium name="The Broad Institute Genome Sequencing Center for Infectious Disease"/>
            <person name="Wu L."/>
            <person name="Ma J."/>
        </authorList>
    </citation>
    <scope>NUCLEOTIDE SEQUENCE [LARGE SCALE GENOMIC DNA]</scope>
    <source>
        <strain evidence="7 8">JCM 3325</strain>
    </source>
</reference>
<evidence type="ECO:0000256" key="2">
    <source>
        <dbReference type="ARBA" id="ARBA00022448"/>
    </source>
</evidence>
<keyword evidence="3" id="KW-0547">Nucleotide-binding</keyword>
<evidence type="ECO:0000259" key="6">
    <source>
        <dbReference type="PROSITE" id="PS50893"/>
    </source>
</evidence>
<evidence type="ECO:0000256" key="3">
    <source>
        <dbReference type="ARBA" id="ARBA00022741"/>
    </source>
</evidence>
<evidence type="ECO:0000256" key="4">
    <source>
        <dbReference type="ARBA" id="ARBA00022840"/>
    </source>
</evidence>
<accession>A0ABN3IG43</accession>
<dbReference type="EMBL" id="BAAARW010000002">
    <property type="protein sequence ID" value="GAA2402503.1"/>
    <property type="molecule type" value="Genomic_DNA"/>
</dbReference>
<comment type="similarity">
    <text evidence="1">Belongs to the ABC transporter superfamily.</text>
</comment>
<gene>
    <name evidence="7" type="ORF">GCM10010191_07470</name>
</gene>
<comment type="caution">
    <text evidence="7">The sequence shown here is derived from an EMBL/GenBank/DDBJ whole genome shotgun (WGS) entry which is preliminary data.</text>
</comment>
<dbReference type="InterPro" id="IPR003439">
    <property type="entry name" value="ABC_transporter-like_ATP-bd"/>
</dbReference>
<dbReference type="GO" id="GO:0005524">
    <property type="term" value="F:ATP binding"/>
    <property type="evidence" value="ECO:0007669"/>
    <property type="project" value="UniProtKB-KW"/>
</dbReference>
<keyword evidence="8" id="KW-1185">Reference proteome</keyword>
<keyword evidence="5" id="KW-0029">Amino-acid transport</keyword>
<dbReference type="CDD" id="cd03224">
    <property type="entry name" value="ABC_TM1139_LivF_branched"/>
    <property type="match status" value="1"/>
</dbReference>